<proteinExistence type="predicted"/>
<evidence type="ECO:0000313" key="1">
    <source>
        <dbReference type="EMBL" id="MEQ2214000.1"/>
    </source>
</evidence>
<reference evidence="1 2" key="1">
    <citation type="submission" date="2021-06" db="EMBL/GenBank/DDBJ databases">
        <authorList>
            <person name="Palmer J.M."/>
        </authorList>
    </citation>
    <scope>NUCLEOTIDE SEQUENCE [LARGE SCALE GENOMIC DNA]</scope>
    <source>
        <strain evidence="1 2">XC_2019</strain>
        <tissue evidence="1">Muscle</tissue>
    </source>
</reference>
<name>A0ABV0S0D4_9TELE</name>
<accession>A0ABV0S0D4</accession>
<dbReference type="EMBL" id="JAHRIN010064972">
    <property type="protein sequence ID" value="MEQ2214000.1"/>
    <property type="molecule type" value="Genomic_DNA"/>
</dbReference>
<evidence type="ECO:0000313" key="2">
    <source>
        <dbReference type="Proteomes" id="UP001434883"/>
    </source>
</evidence>
<sequence length="102" mass="12076">MNLQSVFKSRLCILKGCYTSKLANQSRRMCPNRSLRNYKHLGFSKNSDDLQVIFRGLEETMKWFFLTEYFLSGCCSIEELLNCLLKQRKTSRCMKQNMFLVI</sequence>
<protein>
    <submittedName>
        <fullName evidence="1">Uncharacterized protein</fullName>
    </submittedName>
</protein>
<organism evidence="1 2">
    <name type="scientific">Xenoophorus captivus</name>
    <dbReference type="NCBI Taxonomy" id="1517983"/>
    <lineage>
        <taxon>Eukaryota</taxon>
        <taxon>Metazoa</taxon>
        <taxon>Chordata</taxon>
        <taxon>Craniata</taxon>
        <taxon>Vertebrata</taxon>
        <taxon>Euteleostomi</taxon>
        <taxon>Actinopterygii</taxon>
        <taxon>Neopterygii</taxon>
        <taxon>Teleostei</taxon>
        <taxon>Neoteleostei</taxon>
        <taxon>Acanthomorphata</taxon>
        <taxon>Ovalentaria</taxon>
        <taxon>Atherinomorphae</taxon>
        <taxon>Cyprinodontiformes</taxon>
        <taxon>Goodeidae</taxon>
        <taxon>Xenoophorus</taxon>
    </lineage>
</organism>
<gene>
    <name evidence="1" type="ORF">XENOCAPTIV_025481</name>
</gene>
<dbReference type="Proteomes" id="UP001434883">
    <property type="component" value="Unassembled WGS sequence"/>
</dbReference>
<comment type="caution">
    <text evidence="1">The sequence shown here is derived from an EMBL/GenBank/DDBJ whole genome shotgun (WGS) entry which is preliminary data.</text>
</comment>
<keyword evidence="2" id="KW-1185">Reference proteome</keyword>